<dbReference type="AlphaFoldDB" id="A0A248JL92"/>
<feature type="domain" description="PIN" evidence="9">
    <location>
        <begin position="3"/>
        <end position="121"/>
    </location>
</feature>
<dbReference type="GO" id="GO:0004540">
    <property type="term" value="F:RNA nuclease activity"/>
    <property type="evidence" value="ECO:0007669"/>
    <property type="project" value="InterPro"/>
</dbReference>
<evidence type="ECO:0000256" key="4">
    <source>
        <dbReference type="ARBA" id="ARBA00022723"/>
    </source>
</evidence>
<keyword evidence="6 8" id="KW-0460">Magnesium</keyword>
<evidence type="ECO:0000256" key="6">
    <source>
        <dbReference type="ARBA" id="ARBA00022842"/>
    </source>
</evidence>
<dbReference type="GO" id="GO:0016787">
    <property type="term" value="F:hydrolase activity"/>
    <property type="evidence" value="ECO:0007669"/>
    <property type="project" value="UniProtKB-KW"/>
</dbReference>
<dbReference type="GO" id="GO:0000287">
    <property type="term" value="F:magnesium ion binding"/>
    <property type="evidence" value="ECO:0007669"/>
    <property type="project" value="UniProtKB-UniRule"/>
</dbReference>
<dbReference type="CDD" id="cd18736">
    <property type="entry name" value="PIN_CcVapC1-like"/>
    <property type="match status" value="1"/>
</dbReference>
<evidence type="ECO:0000256" key="5">
    <source>
        <dbReference type="ARBA" id="ARBA00022801"/>
    </source>
</evidence>
<organism evidence="10 11">
    <name type="scientific">Nitrospirillum viridazoti CBAmc</name>
    <dbReference type="NCBI Taxonomy" id="1441467"/>
    <lineage>
        <taxon>Bacteria</taxon>
        <taxon>Pseudomonadati</taxon>
        <taxon>Pseudomonadota</taxon>
        <taxon>Alphaproteobacteria</taxon>
        <taxon>Rhodospirillales</taxon>
        <taxon>Azospirillaceae</taxon>
        <taxon>Nitrospirillum</taxon>
        <taxon>Nitrospirillum viridazoti</taxon>
    </lineage>
</organism>
<comment type="cofactor">
    <cofactor evidence="1 8">
        <name>Mg(2+)</name>
        <dbReference type="ChEBI" id="CHEBI:18420"/>
    </cofactor>
</comment>
<dbReference type="InterPro" id="IPR050556">
    <property type="entry name" value="Type_II_TA_system_RNase"/>
</dbReference>
<reference evidence="10 11" key="1">
    <citation type="submission" date="2017-06" db="EMBL/GenBank/DDBJ databases">
        <title>Complete genome sequence of Nitrospirillum amazonense strain CBAmC, an endophytic nitrogen-fixing and plant growth-promoting bacterium, isolated from sugarcane.</title>
        <authorList>
            <person name="Schwab S."/>
            <person name="dos Santos Teixeira K.R."/>
            <person name="Simoes Araujo J.L."/>
            <person name="Soares Vidal M."/>
            <person name="Borges de Freitas H.R."/>
            <person name="Rivello Crivelaro A.L."/>
            <person name="Bueno de Camargo Nunes A."/>
            <person name="dos Santos C.M."/>
            <person name="Palmeira da Silva Rosa D."/>
            <person name="da Silva Padilha D."/>
            <person name="da Silva E."/>
            <person name="Araujo Terra L."/>
            <person name="Soares Mendes V."/>
            <person name="Farinelli L."/>
            <person name="Magalhaes Cruz L."/>
            <person name="Baldani J.I."/>
        </authorList>
    </citation>
    <scope>NUCLEOTIDE SEQUENCE [LARGE SCALE GENOMIC DNA]</scope>
    <source>
        <strain evidence="10 11">CBAmC</strain>
    </source>
</reference>
<dbReference type="EC" id="3.1.-.-" evidence="8"/>
<protein>
    <recommendedName>
        <fullName evidence="8">Ribonuclease VapC</fullName>
        <shortName evidence="8">RNase VapC</shortName>
        <ecNumber evidence="8">3.1.-.-</ecNumber>
    </recommendedName>
    <alternativeName>
        <fullName evidence="8">Toxin VapC</fullName>
    </alternativeName>
</protein>
<keyword evidence="2 8" id="KW-1277">Toxin-antitoxin system</keyword>
<dbReference type="SUPFAM" id="SSF88723">
    <property type="entry name" value="PIN domain-like"/>
    <property type="match status" value="1"/>
</dbReference>
<sequence>MAYMIDTNIAIHARDGGETVLNRLAEHDGGILLSALSLAELQRGLYKDPAHTGLRLARLNVLLPHIPVLPFDAAAAEAYGRIIALCGWVKGRDYDRMIAAHALSVGAILVTNNQADFNDIPGLTLEDWTV</sequence>
<feature type="binding site" evidence="8">
    <location>
        <position position="95"/>
    </location>
    <ligand>
        <name>Mg(2+)</name>
        <dbReference type="ChEBI" id="CHEBI:18420"/>
    </ligand>
</feature>
<evidence type="ECO:0000256" key="8">
    <source>
        <dbReference type="HAMAP-Rule" id="MF_00265"/>
    </source>
</evidence>
<gene>
    <name evidence="8" type="primary">vapC</name>
    <name evidence="10" type="ORF">Y958_00325</name>
</gene>
<dbReference type="InterPro" id="IPR002716">
    <property type="entry name" value="PIN_dom"/>
</dbReference>
<dbReference type="HAMAP" id="MF_00265">
    <property type="entry name" value="VapC_Nob1"/>
    <property type="match status" value="1"/>
</dbReference>
<dbReference type="EMBL" id="CP022110">
    <property type="protein sequence ID" value="ASG19439.1"/>
    <property type="molecule type" value="Genomic_DNA"/>
</dbReference>
<feature type="binding site" evidence="8">
    <location>
        <position position="6"/>
    </location>
    <ligand>
        <name>Mg(2+)</name>
        <dbReference type="ChEBI" id="CHEBI:18420"/>
    </ligand>
</feature>
<dbReference type="KEGG" id="nao:Y958_00325"/>
<keyword evidence="11" id="KW-1185">Reference proteome</keyword>
<comment type="similarity">
    <text evidence="7 8">Belongs to the PINc/VapC protein family.</text>
</comment>
<keyword evidence="4 8" id="KW-0479">Metal-binding</keyword>
<dbReference type="InterPro" id="IPR029060">
    <property type="entry name" value="PIN-like_dom_sf"/>
</dbReference>
<evidence type="ECO:0000313" key="10">
    <source>
        <dbReference type="EMBL" id="ASG19439.1"/>
    </source>
</evidence>
<evidence type="ECO:0000259" key="9">
    <source>
        <dbReference type="Pfam" id="PF01850"/>
    </source>
</evidence>
<dbReference type="PANTHER" id="PTHR33653:SF1">
    <property type="entry name" value="RIBONUCLEASE VAPC2"/>
    <property type="match status" value="1"/>
</dbReference>
<name>A0A248JL92_9PROT</name>
<evidence type="ECO:0000256" key="3">
    <source>
        <dbReference type="ARBA" id="ARBA00022722"/>
    </source>
</evidence>
<keyword evidence="3 8" id="KW-0540">Nuclease</keyword>
<evidence type="ECO:0000256" key="2">
    <source>
        <dbReference type="ARBA" id="ARBA00022649"/>
    </source>
</evidence>
<evidence type="ECO:0000256" key="7">
    <source>
        <dbReference type="ARBA" id="ARBA00038093"/>
    </source>
</evidence>
<dbReference type="Proteomes" id="UP000197153">
    <property type="component" value="Chromosome 1"/>
</dbReference>
<accession>A0A248JL92</accession>
<dbReference type="InterPro" id="IPR022907">
    <property type="entry name" value="VapC_family"/>
</dbReference>
<dbReference type="PANTHER" id="PTHR33653">
    <property type="entry name" value="RIBONUCLEASE VAPC2"/>
    <property type="match status" value="1"/>
</dbReference>
<proteinExistence type="inferred from homology"/>
<evidence type="ECO:0000256" key="1">
    <source>
        <dbReference type="ARBA" id="ARBA00001946"/>
    </source>
</evidence>
<keyword evidence="8" id="KW-0800">Toxin</keyword>
<evidence type="ECO:0000313" key="11">
    <source>
        <dbReference type="Proteomes" id="UP000197153"/>
    </source>
</evidence>
<keyword evidence="5 8" id="KW-0378">Hydrolase</keyword>
<dbReference type="Pfam" id="PF01850">
    <property type="entry name" value="PIN"/>
    <property type="match status" value="1"/>
</dbReference>
<dbReference type="GO" id="GO:0090729">
    <property type="term" value="F:toxin activity"/>
    <property type="evidence" value="ECO:0007669"/>
    <property type="project" value="UniProtKB-KW"/>
</dbReference>
<comment type="function">
    <text evidence="8">Toxic component of a toxin-antitoxin (TA) system. An RNase.</text>
</comment>
<dbReference type="Gene3D" id="3.40.50.1010">
    <property type="entry name" value="5'-nuclease"/>
    <property type="match status" value="1"/>
</dbReference>